<dbReference type="EMBL" id="LQYT01000113">
    <property type="protein sequence ID" value="KYD11211.1"/>
    <property type="molecule type" value="Genomic_DNA"/>
</dbReference>
<sequence>MKKNPADRLLSRGTRKRRRAALRKLKGTVPLPGQRCAVFGCG</sequence>
<name>A0A150LFU9_9BACI</name>
<comment type="caution">
    <text evidence="1">The sequence shown here is derived from an EMBL/GenBank/DDBJ whole genome shotgun (WGS) entry which is preliminary data.</text>
</comment>
<reference evidence="1 2" key="1">
    <citation type="submission" date="2016-01" db="EMBL/GenBank/DDBJ databases">
        <title>Draft Genome Sequences of Seven Thermophilic Sporeformers Isolated from Foods.</title>
        <authorList>
            <person name="Berendsen E.M."/>
            <person name="Wells-Bennik M.H."/>
            <person name="Krawcyk A.O."/>
            <person name="De Jong A."/>
            <person name="Holsappel S."/>
            <person name="Eijlander R.T."/>
            <person name="Kuipers O.P."/>
        </authorList>
    </citation>
    <scope>NUCLEOTIDE SEQUENCE [LARGE SCALE GENOMIC DNA]</scope>
    <source>
        <strain evidence="1 2">B4135</strain>
    </source>
</reference>
<dbReference type="AlphaFoldDB" id="A0A150LFU9"/>
<evidence type="ECO:0000313" key="1">
    <source>
        <dbReference type="EMBL" id="KYD11211.1"/>
    </source>
</evidence>
<dbReference type="STRING" id="301148.B4135_3326"/>
<protein>
    <submittedName>
        <fullName evidence="1">Uncharacterized protein</fullName>
    </submittedName>
</protein>
<organism evidence="1 2">
    <name type="scientific">Caldibacillus debilis</name>
    <dbReference type="NCBI Taxonomy" id="301148"/>
    <lineage>
        <taxon>Bacteria</taxon>
        <taxon>Bacillati</taxon>
        <taxon>Bacillota</taxon>
        <taxon>Bacilli</taxon>
        <taxon>Bacillales</taxon>
        <taxon>Bacillaceae</taxon>
        <taxon>Caldibacillus</taxon>
    </lineage>
</organism>
<proteinExistence type="predicted"/>
<accession>A0A150LFU9</accession>
<evidence type="ECO:0000313" key="2">
    <source>
        <dbReference type="Proteomes" id="UP000075683"/>
    </source>
</evidence>
<dbReference type="Proteomes" id="UP000075683">
    <property type="component" value="Unassembled WGS sequence"/>
</dbReference>
<gene>
    <name evidence="1" type="ORF">B4135_3326</name>
</gene>